<dbReference type="InParanoid" id="E4WXC5"/>
<evidence type="ECO:0000313" key="3">
    <source>
        <dbReference type="Proteomes" id="UP000001307"/>
    </source>
</evidence>
<feature type="region of interest" description="Disordered" evidence="1">
    <location>
        <begin position="39"/>
        <end position="63"/>
    </location>
</feature>
<reference evidence="2" key="1">
    <citation type="journal article" date="2010" name="Science">
        <title>Plasticity of animal genome architecture unmasked by rapid evolution of a pelagic tunicate.</title>
        <authorList>
            <person name="Denoeud F."/>
            <person name="Henriet S."/>
            <person name="Mungpakdee S."/>
            <person name="Aury J.M."/>
            <person name="Da Silva C."/>
            <person name="Brinkmann H."/>
            <person name="Mikhaleva J."/>
            <person name="Olsen L.C."/>
            <person name="Jubin C."/>
            <person name="Canestro C."/>
            <person name="Bouquet J.M."/>
            <person name="Danks G."/>
            <person name="Poulain J."/>
            <person name="Campsteijn C."/>
            <person name="Adamski M."/>
            <person name="Cross I."/>
            <person name="Yadetie F."/>
            <person name="Muffato M."/>
            <person name="Louis A."/>
            <person name="Butcher S."/>
            <person name="Tsagkogeorga G."/>
            <person name="Konrad A."/>
            <person name="Singh S."/>
            <person name="Jensen M.F."/>
            <person name="Cong E.H."/>
            <person name="Eikeseth-Otteraa H."/>
            <person name="Noel B."/>
            <person name="Anthouard V."/>
            <person name="Porcel B.M."/>
            <person name="Kachouri-Lafond R."/>
            <person name="Nishino A."/>
            <person name="Ugolini M."/>
            <person name="Chourrout P."/>
            <person name="Nishida H."/>
            <person name="Aasland R."/>
            <person name="Huzurbazar S."/>
            <person name="Westhof E."/>
            <person name="Delsuc F."/>
            <person name="Lehrach H."/>
            <person name="Reinhardt R."/>
            <person name="Weissenbach J."/>
            <person name="Roy S.W."/>
            <person name="Artiguenave F."/>
            <person name="Postlethwait J.H."/>
            <person name="Manak J.R."/>
            <person name="Thompson E.M."/>
            <person name="Jaillon O."/>
            <person name="Du Pasquier L."/>
            <person name="Boudinot P."/>
            <person name="Liberles D.A."/>
            <person name="Volff J.N."/>
            <person name="Philippe H."/>
            <person name="Lenhard B."/>
            <person name="Roest Crollius H."/>
            <person name="Wincker P."/>
            <person name="Chourrout D."/>
        </authorList>
    </citation>
    <scope>NUCLEOTIDE SEQUENCE [LARGE SCALE GENOMIC DNA]</scope>
</reference>
<dbReference type="EMBL" id="FN653018">
    <property type="protein sequence ID" value="CBY22017.1"/>
    <property type="molecule type" value="Genomic_DNA"/>
</dbReference>
<keyword evidence="3" id="KW-1185">Reference proteome</keyword>
<gene>
    <name evidence="2" type="ORF">GSOID_T00011557001</name>
</gene>
<name>E4WXC5_OIKDI</name>
<proteinExistence type="predicted"/>
<feature type="compositionally biased region" description="Basic and acidic residues" evidence="1">
    <location>
        <begin position="43"/>
        <end position="63"/>
    </location>
</feature>
<sequence length="63" mass="7251">MISPIGTSRPSERIEPSQAWESFSPEERNQLNGLVSLYGPQEGQRRFYERRGPTNSLGKRERS</sequence>
<evidence type="ECO:0000256" key="1">
    <source>
        <dbReference type="SAM" id="MobiDB-lite"/>
    </source>
</evidence>
<accession>E4WXC5</accession>
<feature type="region of interest" description="Disordered" evidence="1">
    <location>
        <begin position="1"/>
        <end position="26"/>
    </location>
</feature>
<evidence type="ECO:0000313" key="2">
    <source>
        <dbReference type="EMBL" id="CBY22017.1"/>
    </source>
</evidence>
<dbReference type="AlphaFoldDB" id="E4WXC5"/>
<organism evidence="2">
    <name type="scientific">Oikopleura dioica</name>
    <name type="common">Tunicate</name>
    <dbReference type="NCBI Taxonomy" id="34765"/>
    <lineage>
        <taxon>Eukaryota</taxon>
        <taxon>Metazoa</taxon>
        <taxon>Chordata</taxon>
        <taxon>Tunicata</taxon>
        <taxon>Appendicularia</taxon>
        <taxon>Copelata</taxon>
        <taxon>Oikopleuridae</taxon>
        <taxon>Oikopleura</taxon>
    </lineage>
</organism>
<protein>
    <submittedName>
        <fullName evidence="2">Uncharacterized protein</fullName>
    </submittedName>
</protein>
<dbReference type="Proteomes" id="UP000001307">
    <property type="component" value="Unassembled WGS sequence"/>
</dbReference>